<feature type="coiled-coil region" evidence="5">
    <location>
        <begin position="379"/>
        <end position="448"/>
    </location>
</feature>
<feature type="compositionally biased region" description="Basic residues" evidence="6">
    <location>
        <begin position="1"/>
        <end position="14"/>
    </location>
</feature>
<evidence type="ECO:0000256" key="6">
    <source>
        <dbReference type="SAM" id="MobiDB-lite"/>
    </source>
</evidence>
<keyword evidence="5" id="KW-0175">Coiled coil</keyword>
<comment type="subcellular location">
    <subcellularLocation>
        <location evidence="1">Cytoplasm</location>
        <location evidence="1">Cytoskeleton</location>
        <location evidence="1">Microtubule organizing center</location>
        <location evidence="1">Centrosome</location>
        <location evidence="1">Centriole</location>
    </subcellularLocation>
</comment>
<feature type="region of interest" description="Disordered" evidence="6">
    <location>
        <begin position="1"/>
        <end position="39"/>
    </location>
</feature>
<keyword evidence="8" id="KW-1185">Reference proteome</keyword>
<dbReference type="SUPFAM" id="SSF57997">
    <property type="entry name" value="Tropomyosin"/>
    <property type="match status" value="1"/>
</dbReference>
<evidence type="ECO:0000256" key="5">
    <source>
        <dbReference type="SAM" id="Coils"/>
    </source>
</evidence>
<feature type="compositionally biased region" description="Basic and acidic residues" evidence="6">
    <location>
        <begin position="22"/>
        <end position="39"/>
    </location>
</feature>
<evidence type="ECO:0000313" key="8">
    <source>
        <dbReference type="Proteomes" id="UP000694380"/>
    </source>
</evidence>
<dbReference type="InterPro" id="IPR051877">
    <property type="entry name" value="Centriole_BasalBody_StrucProt"/>
</dbReference>
<comment type="similarity">
    <text evidence="4">Belongs to the CEP135/TSGA10 family.</text>
</comment>
<keyword evidence="2" id="KW-0963">Cytoplasm</keyword>
<evidence type="ECO:0000313" key="7">
    <source>
        <dbReference type="Ensembl" id="ENSCPBP00000006476.1"/>
    </source>
</evidence>
<evidence type="ECO:0000256" key="3">
    <source>
        <dbReference type="ARBA" id="ARBA00023212"/>
    </source>
</evidence>
<sequence length="807" mass="93915">MSARKSPGRRRRKAACPAQVTTREDHFNIRDPVSDSEKPFKLEGKAKNKDKVIHKLNLKIDDLKKKNHDLKQHVMELLDSKQVVVSQVDSLTNKNEYLCKELAVVDKLAEQLEKEKELVLDTADQELEEAKTQIRCQQNNIRKLEHTIKILRSVILETESEKTLGKSPSRLDTFIKTLEEDRDYYKSEAENLRKMFRNTSSSPKHSPTRSSISKHSSPIQAQEEISRLRRDVIKSPKIPKTTVTAQAILRRVETERDTALSDFRRMTTERDSLRERLKIAQETAFNERAHLEQRIEELESTVQDLDSERLEQISKIALMKETIESVEMEMKILARRALDSESELSRQKAECGSLSLLNEKTEQSLSETQRHLAKKKYELQLTQEKIMVLDEKIDNFSKQNLAQQQEVHILKETIAELDTEKDSLQECVDEKNEKISSFQETLAMKEETISGLRDLISEMEKSSKQSTEALCICEEDITRLRQQLDETNDELAQTGRDRESLAQENDRLQEQLHRVKKENQERENCELSESYHRASEQAESWETKFHQAEGDCSSVRLMLLNTESESRRLKGRMESLEIEIEQHLTTEKAYKSQISTINKSLMKMEEELQNVQLEKVSILADLTSTQELCIKLDSSKELLNRQLNSTAQEVERLQSEWESSRSEVELLRKQLANERISMKNLESLLVSNREKEFQSQIAKQEKESEIQLLKEQLSLAENKLAIQSRDFAQLRNTTTQLESELDITKRQLGTERFERERAVQELRRQSLTTTYQLSSTLRTSSPERSLRRSPDWTLDRSLEGNSTFRDF</sequence>
<evidence type="ECO:0000256" key="4">
    <source>
        <dbReference type="ARBA" id="ARBA00038123"/>
    </source>
</evidence>
<dbReference type="Proteomes" id="UP000694380">
    <property type="component" value="Unplaced"/>
</dbReference>
<feature type="region of interest" description="Disordered" evidence="6">
    <location>
        <begin position="773"/>
        <end position="792"/>
    </location>
</feature>
<evidence type="ECO:0000256" key="2">
    <source>
        <dbReference type="ARBA" id="ARBA00022490"/>
    </source>
</evidence>
<dbReference type="PANTHER" id="PTHR20544">
    <property type="entry name" value="CENTROSOMAL PROTEIN CEP135"/>
    <property type="match status" value="1"/>
</dbReference>
<gene>
    <name evidence="7" type="primary">TSGA10</name>
</gene>
<evidence type="ECO:0000256" key="1">
    <source>
        <dbReference type="ARBA" id="ARBA00004114"/>
    </source>
</evidence>
<feature type="coiled-coil region" evidence="5">
    <location>
        <begin position="559"/>
        <end position="747"/>
    </location>
</feature>
<organism evidence="7 8">
    <name type="scientific">Chrysemys picta bellii</name>
    <name type="common">Western painted turtle</name>
    <name type="synonym">Emys bellii</name>
    <dbReference type="NCBI Taxonomy" id="8478"/>
    <lineage>
        <taxon>Eukaryota</taxon>
        <taxon>Metazoa</taxon>
        <taxon>Chordata</taxon>
        <taxon>Craniata</taxon>
        <taxon>Vertebrata</taxon>
        <taxon>Euteleostomi</taxon>
        <taxon>Archelosauria</taxon>
        <taxon>Testudinata</taxon>
        <taxon>Testudines</taxon>
        <taxon>Cryptodira</taxon>
        <taxon>Durocryptodira</taxon>
        <taxon>Testudinoidea</taxon>
        <taxon>Emydidae</taxon>
        <taxon>Chrysemys</taxon>
    </lineage>
</organism>
<feature type="coiled-coil region" evidence="5">
    <location>
        <begin position="263"/>
        <end position="336"/>
    </location>
</feature>
<dbReference type="Ensembl" id="ENSCPBT00000007821.1">
    <property type="protein sequence ID" value="ENSCPBP00000006476.1"/>
    <property type="gene ID" value="ENSCPBG00000005139.1"/>
</dbReference>
<feature type="coiled-coil region" evidence="5">
    <location>
        <begin position="477"/>
        <end position="525"/>
    </location>
</feature>
<dbReference type="PANTHER" id="PTHR20544:SF2">
    <property type="entry name" value="TESTIS SPECIFIC 10"/>
    <property type="match status" value="1"/>
</dbReference>
<dbReference type="GeneTree" id="ENSGT00940000159205"/>
<reference evidence="7" key="1">
    <citation type="submission" date="2025-08" db="UniProtKB">
        <authorList>
            <consortium name="Ensembl"/>
        </authorList>
    </citation>
    <scope>IDENTIFICATION</scope>
</reference>
<dbReference type="GO" id="GO:0005814">
    <property type="term" value="C:centriole"/>
    <property type="evidence" value="ECO:0007669"/>
    <property type="project" value="UniProtKB-SubCell"/>
</dbReference>
<name>A0A8C3FJ61_CHRPI</name>
<dbReference type="AlphaFoldDB" id="A0A8C3FJ61"/>
<protein>
    <submittedName>
        <fullName evidence="7">Testis specific 10</fullName>
    </submittedName>
</protein>
<feature type="region of interest" description="Disordered" evidence="6">
    <location>
        <begin position="194"/>
        <end position="224"/>
    </location>
</feature>
<feature type="compositionally biased region" description="Low complexity" evidence="6">
    <location>
        <begin position="199"/>
        <end position="213"/>
    </location>
</feature>
<keyword evidence="3" id="KW-0206">Cytoskeleton</keyword>
<accession>A0A8C3FJ61</accession>
<reference evidence="7" key="2">
    <citation type="submission" date="2025-09" db="UniProtKB">
        <authorList>
            <consortium name="Ensembl"/>
        </authorList>
    </citation>
    <scope>IDENTIFICATION</scope>
</reference>
<feature type="coiled-coil region" evidence="5">
    <location>
        <begin position="46"/>
        <end position="80"/>
    </location>
</feature>
<proteinExistence type="inferred from homology"/>
<dbReference type="Gene3D" id="1.10.287.1490">
    <property type="match status" value="1"/>
</dbReference>